<dbReference type="Proteomes" id="UP000318567">
    <property type="component" value="Unassembled WGS sequence"/>
</dbReference>
<gene>
    <name evidence="1" type="ORF">SB6410_05360</name>
</gene>
<dbReference type="EMBL" id="CABGGO010000009">
    <property type="protein sequence ID" value="VUS40703.1"/>
    <property type="molecule type" value="Genomic_DNA"/>
</dbReference>
<accession>A0A9Q9S4R3</accession>
<comment type="caution">
    <text evidence="1">The sequence shown here is derived from an EMBL/GenBank/DDBJ whole genome shotgun (WGS) entry which is preliminary data.</text>
</comment>
<name>A0A9Q9S4R3_9ENTR</name>
<sequence length="127" mass="13942">MQEFEGAPLHTAMFGGINFFCPADLIPSIEQHFGADGLNIARLTCLSSDAPSKLNLVFELATQVKSVAGSLMGLLNRNDIEIELHLGTRDEEPKSAIVKLRNVKDVEACERLIDKLGAVVIRHKKDE</sequence>
<dbReference type="RefSeq" id="WP_130261628.1">
    <property type="nucleotide sequence ID" value="NZ_CABGGO010000009.1"/>
</dbReference>
<evidence type="ECO:0000313" key="1">
    <source>
        <dbReference type="EMBL" id="VUS40703.1"/>
    </source>
</evidence>
<organism evidence="1 2">
    <name type="scientific">Klebsiella pasteurii</name>
    <dbReference type="NCBI Taxonomy" id="2587529"/>
    <lineage>
        <taxon>Bacteria</taxon>
        <taxon>Pseudomonadati</taxon>
        <taxon>Pseudomonadota</taxon>
        <taxon>Gammaproteobacteria</taxon>
        <taxon>Enterobacterales</taxon>
        <taxon>Enterobacteriaceae</taxon>
        <taxon>Klebsiella/Raoultella group</taxon>
        <taxon>Klebsiella</taxon>
    </lineage>
</organism>
<reference evidence="1 2" key="1">
    <citation type="submission" date="2019-07" db="EMBL/GenBank/DDBJ databases">
        <authorList>
            <person name="Brisse S."/>
            <person name="Rodrigues C."/>
            <person name="Thorpe H."/>
        </authorList>
    </citation>
    <scope>NUCLEOTIDE SEQUENCE [LARGE SCALE GENOMIC DNA]</scope>
    <source>
        <strain evidence="1">SB6410</strain>
    </source>
</reference>
<dbReference type="AlphaFoldDB" id="A0A9Q9S4R3"/>
<protein>
    <submittedName>
        <fullName evidence="1">Uncharacterized protein</fullName>
    </submittedName>
</protein>
<proteinExistence type="predicted"/>
<evidence type="ECO:0000313" key="2">
    <source>
        <dbReference type="Proteomes" id="UP000318567"/>
    </source>
</evidence>